<keyword evidence="11" id="KW-1185">Reference proteome</keyword>
<dbReference type="RefSeq" id="XP_002181564.1">
    <property type="nucleotide sequence ID" value="XM_002181528.1"/>
</dbReference>
<dbReference type="Pfam" id="PF00270">
    <property type="entry name" value="DEAD"/>
    <property type="match status" value="1"/>
</dbReference>
<evidence type="ECO:0000256" key="1">
    <source>
        <dbReference type="ARBA" id="ARBA00022741"/>
    </source>
</evidence>
<dbReference type="InterPro" id="IPR014001">
    <property type="entry name" value="Helicase_ATP-bd"/>
</dbReference>
<sequence length="453" mass="50057">MVKQPIDQAATAWKIAPFLTNNLKRDGFANFFPIQALAIPDVIASERHAYIQARDVCITAPTGSGKTLAYVLPVLNSLANRKIRRLRALVVLPSRDLANQVFKVFKSFMEGSDLKVGLAIGQSDFVAEQMAILALQAFEDGNDHDLPEKRDPQSTIDVLVCTPGRLVDHLDNTPGFSLEHLRFLIVDEADRLLSQTYHNWIGRVIQSANSGRGGVVGDDTDFNTNDSYRSVASSVCRPVQLRKFLVSATLTRDPQKLASLKLVNPKHFDVHQLRTGHQGFFNTNTKKYSMPEGLHEHTVECTAEQKPIVLLALVLDQLTPQQSQSSSKQSVIVFTASLDSTHRLARLLQLLWVSAGYGEPDSVVEFSSALNQHERSALMKRCNDPQDKVSVVVCSDGMSRGMDIDAVRAVINYDVPGLAKTYVHRCGRTARAGKEGHAISLLKGGQTRQFDKM</sequence>
<dbReference type="EMBL" id="CM000615">
    <property type="protein sequence ID" value="EEC46778.1"/>
    <property type="molecule type" value="Genomic_DNA"/>
</dbReference>
<dbReference type="PROSITE" id="PS51194">
    <property type="entry name" value="HELICASE_CTER"/>
    <property type="match status" value="1"/>
</dbReference>
<comment type="similarity">
    <text evidence="6">Belongs to the DEAD box helicase family.</text>
</comment>
<proteinExistence type="inferred from homology"/>
<feature type="domain" description="Helicase C-terminal" evidence="9">
    <location>
        <begin position="314"/>
        <end position="453"/>
    </location>
</feature>
<name>B7G364_PHATC</name>
<organism evidence="10 11">
    <name type="scientific">Phaeodactylum tricornutum (strain CCAP 1055/1)</name>
    <dbReference type="NCBI Taxonomy" id="556484"/>
    <lineage>
        <taxon>Eukaryota</taxon>
        <taxon>Sar</taxon>
        <taxon>Stramenopiles</taxon>
        <taxon>Ochrophyta</taxon>
        <taxon>Bacillariophyta</taxon>
        <taxon>Bacillariophyceae</taxon>
        <taxon>Bacillariophycidae</taxon>
        <taxon>Naviculales</taxon>
        <taxon>Phaeodactylaceae</taxon>
        <taxon>Phaeodactylum</taxon>
    </lineage>
</organism>
<evidence type="ECO:0000259" key="9">
    <source>
        <dbReference type="PROSITE" id="PS51194"/>
    </source>
</evidence>
<comment type="domain">
    <text evidence="7">The Q motif is unique to and characteristic of the DEAD box family of RNA helicases and controls ATP binding and hydrolysis.</text>
</comment>
<evidence type="ECO:0000256" key="7">
    <source>
        <dbReference type="RuleBase" id="RU365068"/>
    </source>
</evidence>
<keyword evidence="2 6" id="KW-0378">Hydrolase</keyword>
<reference evidence="10 11" key="1">
    <citation type="journal article" date="2008" name="Nature">
        <title>The Phaeodactylum genome reveals the evolutionary history of diatom genomes.</title>
        <authorList>
            <person name="Bowler C."/>
            <person name="Allen A.E."/>
            <person name="Badger J.H."/>
            <person name="Grimwood J."/>
            <person name="Jabbari K."/>
            <person name="Kuo A."/>
            <person name="Maheswari U."/>
            <person name="Martens C."/>
            <person name="Maumus F."/>
            <person name="Otillar R.P."/>
            <person name="Rayko E."/>
            <person name="Salamov A."/>
            <person name="Vandepoele K."/>
            <person name="Beszteri B."/>
            <person name="Gruber A."/>
            <person name="Heijde M."/>
            <person name="Katinka M."/>
            <person name="Mock T."/>
            <person name="Valentin K."/>
            <person name="Verret F."/>
            <person name="Berges J.A."/>
            <person name="Brownlee C."/>
            <person name="Cadoret J.P."/>
            <person name="Chiovitti A."/>
            <person name="Choi C.J."/>
            <person name="Coesel S."/>
            <person name="De Martino A."/>
            <person name="Detter J.C."/>
            <person name="Durkin C."/>
            <person name="Falciatore A."/>
            <person name="Fournet J."/>
            <person name="Haruta M."/>
            <person name="Huysman M.J."/>
            <person name="Jenkins B.D."/>
            <person name="Jiroutova K."/>
            <person name="Jorgensen R.E."/>
            <person name="Joubert Y."/>
            <person name="Kaplan A."/>
            <person name="Kroger N."/>
            <person name="Kroth P.G."/>
            <person name="La Roche J."/>
            <person name="Lindquist E."/>
            <person name="Lommer M."/>
            <person name="Martin-Jezequel V."/>
            <person name="Lopez P.J."/>
            <person name="Lucas S."/>
            <person name="Mangogna M."/>
            <person name="McGinnis K."/>
            <person name="Medlin L.K."/>
            <person name="Montsant A."/>
            <person name="Oudot-Le Secq M.P."/>
            <person name="Napoli C."/>
            <person name="Obornik M."/>
            <person name="Parker M.S."/>
            <person name="Petit J.L."/>
            <person name="Porcel B.M."/>
            <person name="Poulsen N."/>
            <person name="Robison M."/>
            <person name="Rychlewski L."/>
            <person name="Rynearson T.A."/>
            <person name="Schmutz J."/>
            <person name="Shapiro H."/>
            <person name="Siaut M."/>
            <person name="Stanley M."/>
            <person name="Sussman M.R."/>
            <person name="Taylor A.R."/>
            <person name="Vardi A."/>
            <person name="von Dassow P."/>
            <person name="Vyverman W."/>
            <person name="Willis A."/>
            <person name="Wyrwicz L.S."/>
            <person name="Rokhsar D.S."/>
            <person name="Weissenbach J."/>
            <person name="Armbrust E.V."/>
            <person name="Green B.R."/>
            <person name="Van de Peer Y."/>
            <person name="Grigoriev I.V."/>
        </authorList>
    </citation>
    <scope>NUCLEOTIDE SEQUENCE [LARGE SCALE GENOMIC DNA]</scope>
    <source>
        <strain evidence="10 11">CCAP 1055/1</strain>
    </source>
</reference>
<keyword evidence="5 7" id="KW-0694">RNA-binding</keyword>
<evidence type="ECO:0000313" key="11">
    <source>
        <dbReference type="Proteomes" id="UP000000759"/>
    </source>
</evidence>
<keyword evidence="3 6" id="KW-0347">Helicase</keyword>
<evidence type="ECO:0000256" key="3">
    <source>
        <dbReference type="ARBA" id="ARBA00022806"/>
    </source>
</evidence>
<dbReference type="InterPro" id="IPR000629">
    <property type="entry name" value="RNA-helicase_DEAD-box_CS"/>
</dbReference>
<dbReference type="GO" id="GO:0005524">
    <property type="term" value="F:ATP binding"/>
    <property type="evidence" value="ECO:0007669"/>
    <property type="project" value="UniProtKB-UniRule"/>
</dbReference>
<dbReference type="PANTHER" id="PTHR24031">
    <property type="entry name" value="RNA HELICASE"/>
    <property type="match status" value="1"/>
</dbReference>
<dbReference type="SUPFAM" id="SSF52540">
    <property type="entry name" value="P-loop containing nucleoside triphosphate hydrolases"/>
    <property type="match status" value="1"/>
</dbReference>
<protein>
    <recommendedName>
        <fullName evidence="7">ATP-dependent RNA helicase</fullName>
        <ecNumber evidence="7">3.6.4.13</ecNumber>
    </recommendedName>
</protein>
<dbReference type="SMART" id="SM00490">
    <property type="entry name" value="HELICc"/>
    <property type="match status" value="1"/>
</dbReference>
<dbReference type="GO" id="GO:0016787">
    <property type="term" value="F:hydrolase activity"/>
    <property type="evidence" value="ECO:0007669"/>
    <property type="project" value="UniProtKB-KW"/>
</dbReference>
<dbReference type="STRING" id="556484.B7G364"/>
<dbReference type="InParanoid" id="B7G364"/>
<evidence type="ECO:0000256" key="5">
    <source>
        <dbReference type="ARBA" id="ARBA00022884"/>
    </source>
</evidence>
<comment type="catalytic activity">
    <reaction evidence="7">
        <text>ATP + H2O = ADP + phosphate + H(+)</text>
        <dbReference type="Rhea" id="RHEA:13065"/>
        <dbReference type="ChEBI" id="CHEBI:15377"/>
        <dbReference type="ChEBI" id="CHEBI:15378"/>
        <dbReference type="ChEBI" id="CHEBI:30616"/>
        <dbReference type="ChEBI" id="CHEBI:43474"/>
        <dbReference type="ChEBI" id="CHEBI:456216"/>
        <dbReference type="EC" id="3.6.4.13"/>
    </reaction>
</comment>
<dbReference type="GO" id="GO:0003724">
    <property type="term" value="F:RNA helicase activity"/>
    <property type="evidence" value="ECO:0007669"/>
    <property type="project" value="UniProtKB-EC"/>
</dbReference>
<dbReference type="Pfam" id="PF00271">
    <property type="entry name" value="Helicase_C"/>
    <property type="match status" value="1"/>
</dbReference>
<evidence type="ECO:0000256" key="4">
    <source>
        <dbReference type="ARBA" id="ARBA00022840"/>
    </source>
</evidence>
<evidence type="ECO:0000313" key="10">
    <source>
        <dbReference type="EMBL" id="EEC46778.1"/>
    </source>
</evidence>
<dbReference type="PROSITE" id="PS00039">
    <property type="entry name" value="DEAD_ATP_HELICASE"/>
    <property type="match status" value="1"/>
</dbReference>
<keyword evidence="1 6" id="KW-0547">Nucleotide-binding</keyword>
<feature type="non-terminal residue" evidence="10">
    <location>
        <position position="453"/>
    </location>
</feature>
<evidence type="ECO:0000256" key="2">
    <source>
        <dbReference type="ARBA" id="ARBA00022801"/>
    </source>
</evidence>
<dbReference type="Proteomes" id="UP000000759">
    <property type="component" value="Chromosome 13"/>
</dbReference>
<keyword evidence="4 6" id="KW-0067">ATP-binding</keyword>
<dbReference type="CDD" id="cd18787">
    <property type="entry name" value="SF2_C_DEAD"/>
    <property type="match status" value="1"/>
</dbReference>
<dbReference type="InterPro" id="IPR011545">
    <property type="entry name" value="DEAD/DEAH_box_helicase_dom"/>
</dbReference>
<dbReference type="EC" id="3.6.4.13" evidence="7"/>
<dbReference type="KEGG" id="pti:PHATRDRAFT_28689"/>
<reference evidence="11" key="2">
    <citation type="submission" date="2008-08" db="EMBL/GenBank/DDBJ databases">
        <authorList>
            <consortium name="Diatom Consortium"/>
            <person name="Grigoriev I."/>
            <person name="Grimwood J."/>
            <person name="Kuo A."/>
            <person name="Otillar R.P."/>
            <person name="Salamov A."/>
            <person name="Detter J.C."/>
            <person name="Lindquist E."/>
            <person name="Shapiro H."/>
            <person name="Lucas S."/>
            <person name="Glavina del Rio T."/>
            <person name="Pitluck S."/>
            <person name="Rokhsar D."/>
            <person name="Bowler C."/>
        </authorList>
    </citation>
    <scope>GENOME REANNOTATION</scope>
    <source>
        <strain evidence="11">CCAP 1055/1</strain>
    </source>
</reference>
<feature type="domain" description="Helicase ATP-binding" evidence="8">
    <location>
        <begin position="47"/>
        <end position="268"/>
    </location>
</feature>
<dbReference type="AlphaFoldDB" id="B7G364"/>
<comment type="function">
    <text evidence="7">RNA helicase.</text>
</comment>
<dbReference type="InterPro" id="IPR027417">
    <property type="entry name" value="P-loop_NTPase"/>
</dbReference>
<dbReference type="SMART" id="SM00487">
    <property type="entry name" value="DEXDc"/>
    <property type="match status" value="1"/>
</dbReference>
<evidence type="ECO:0000259" key="8">
    <source>
        <dbReference type="PROSITE" id="PS51192"/>
    </source>
</evidence>
<dbReference type="OrthoDB" id="3370at2759"/>
<evidence type="ECO:0000256" key="6">
    <source>
        <dbReference type="RuleBase" id="RU000492"/>
    </source>
</evidence>
<dbReference type="PaxDb" id="2850-Phatr28689"/>
<dbReference type="GO" id="GO:0003723">
    <property type="term" value="F:RNA binding"/>
    <property type="evidence" value="ECO:0007669"/>
    <property type="project" value="UniProtKB-UniRule"/>
</dbReference>
<dbReference type="GeneID" id="7202429"/>
<dbReference type="Gene3D" id="3.40.50.300">
    <property type="entry name" value="P-loop containing nucleotide triphosphate hydrolases"/>
    <property type="match status" value="2"/>
</dbReference>
<gene>
    <name evidence="10" type="ORF">PHATRDRAFT_28689</name>
</gene>
<dbReference type="InterPro" id="IPR001650">
    <property type="entry name" value="Helicase_C-like"/>
</dbReference>
<dbReference type="PROSITE" id="PS51192">
    <property type="entry name" value="HELICASE_ATP_BIND_1"/>
    <property type="match status" value="1"/>
</dbReference>
<dbReference type="eggNOG" id="KOG0350">
    <property type="taxonomic scope" value="Eukaryota"/>
</dbReference>
<dbReference type="CDD" id="cd17956">
    <property type="entry name" value="DEADc_DDX51"/>
    <property type="match status" value="1"/>
</dbReference>
<accession>B7G364</accession>